<dbReference type="Gene3D" id="3.30.465.10">
    <property type="match status" value="1"/>
</dbReference>
<dbReference type="InterPro" id="IPR016166">
    <property type="entry name" value="FAD-bd_PCMH"/>
</dbReference>
<evidence type="ECO:0000313" key="5">
    <source>
        <dbReference type="EMBL" id="PLB45323.1"/>
    </source>
</evidence>
<reference evidence="5 6" key="1">
    <citation type="submission" date="2016-12" db="EMBL/GenBank/DDBJ databases">
        <title>The genomes of Aspergillus section Nigri reveals drivers in fungal speciation.</title>
        <authorList>
            <consortium name="DOE Joint Genome Institute"/>
            <person name="Vesth T.C."/>
            <person name="Nybo J."/>
            <person name="Theobald S."/>
            <person name="Brandl J."/>
            <person name="Frisvad J.C."/>
            <person name="Nielsen K.F."/>
            <person name="Lyhne E.K."/>
            <person name="Kogle M.E."/>
            <person name="Kuo A."/>
            <person name="Riley R."/>
            <person name="Clum A."/>
            <person name="Nolan M."/>
            <person name="Lipzen A."/>
            <person name="Salamov A."/>
            <person name="Henrissat B."/>
            <person name="Wiebenga A."/>
            <person name="De Vries R.P."/>
            <person name="Grigoriev I.V."/>
            <person name="Mortensen U.H."/>
            <person name="Andersen M.R."/>
            <person name="Baker S.E."/>
        </authorList>
    </citation>
    <scope>NUCLEOTIDE SEQUENCE [LARGE SCALE GENOMIC DNA]</scope>
    <source>
        <strain evidence="5 6">IBT 23096</strain>
    </source>
</reference>
<dbReference type="RefSeq" id="XP_024700625.1">
    <property type="nucleotide sequence ID" value="XM_024851821.1"/>
</dbReference>
<keyword evidence="3" id="KW-0732">Signal</keyword>
<dbReference type="InterPro" id="IPR036318">
    <property type="entry name" value="FAD-bd_PCMH-like_sf"/>
</dbReference>
<dbReference type="PANTHER" id="PTHR13878">
    <property type="entry name" value="GULONOLACTONE OXIDASE"/>
    <property type="match status" value="1"/>
</dbReference>
<keyword evidence="6" id="KW-1185">Reference proteome</keyword>
<name>A0A2I2FXI6_9EURO</name>
<dbReference type="InterPro" id="IPR012951">
    <property type="entry name" value="BBE"/>
</dbReference>
<feature type="domain" description="FAD-binding PCMH-type" evidence="4">
    <location>
        <begin position="124"/>
        <end position="293"/>
    </location>
</feature>
<feature type="signal peptide" evidence="3">
    <location>
        <begin position="1"/>
        <end position="18"/>
    </location>
</feature>
<evidence type="ECO:0000256" key="3">
    <source>
        <dbReference type="SAM" id="SignalP"/>
    </source>
</evidence>
<sequence length="582" mass="63052">MLWYAILALLTAWGPSHVSCLTSLSTINESTWDAFNSSVSGRLRNGKPMLAPCYTNFNGHVQLPDHQECSALQSHRSDSDFVSKHFGGYQNVNWGSCQATGQSCAFGSLLNPDLVTPVTRRCSQGSVPAKYLEVHTIEDVQRGLIFAKEQNVKLVVKNTGHDFKGRSSAPDSFALWTHRYQPPIRLQKDLVPEGCSSAVGDVISFGAGQQFQGIYEFAHAHNYRVVGGTSSSVGAAGGWITGGGHSMLSNELGLGVDNVQQLKVNQDIFFALRGGGGGTFGVVMEMTTLVHDEKPMQLAQVSLASLDAASAKSFLSILVANADKWASEGWGGYISPGVLGNHVSNLVLATSMLNHSDAQASMQPVLAFARQRGTIGQANLTTVDSFFGILKGFAAVAKLGQPSGSLAMSSRLVRRDSFVGDNNQRRLSSILNDILTTSQESALLSISPLFISVTAPTIYSKHQPGGPGAASVTPAWRDSLWHVIHLRPFDGLVTQPSLVNWIRQSTHDALGALRDFTPDSGAYQNEADPFEPDPIRAFWGEKNYQRLLQIKKVDPTNMLTVHQGVGWDQMDERYQCYPEVSP</sequence>
<dbReference type="InterPro" id="IPR016169">
    <property type="entry name" value="FAD-bd_PCMH_sub2"/>
</dbReference>
<organism evidence="5 6">
    <name type="scientific">Aspergillus steynii IBT 23096</name>
    <dbReference type="NCBI Taxonomy" id="1392250"/>
    <lineage>
        <taxon>Eukaryota</taxon>
        <taxon>Fungi</taxon>
        <taxon>Dikarya</taxon>
        <taxon>Ascomycota</taxon>
        <taxon>Pezizomycotina</taxon>
        <taxon>Eurotiomycetes</taxon>
        <taxon>Eurotiomycetidae</taxon>
        <taxon>Eurotiales</taxon>
        <taxon>Aspergillaceae</taxon>
        <taxon>Aspergillus</taxon>
        <taxon>Aspergillus subgen. Circumdati</taxon>
    </lineage>
</organism>
<comment type="caution">
    <text evidence="5">The sequence shown here is derived from an EMBL/GenBank/DDBJ whole genome shotgun (WGS) entry which is preliminary data.</text>
</comment>
<dbReference type="PROSITE" id="PS51387">
    <property type="entry name" value="FAD_PCMH"/>
    <property type="match status" value="1"/>
</dbReference>
<proteinExistence type="inferred from homology"/>
<comment type="similarity">
    <text evidence="1">Belongs to the oxygen-dependent FAD-linked oxidoreductase family.</text>
</comment>
<dbReference type="EMBL" id="MSFO01000008">
    <property type="protein sequence ID" value="PLB45323.1"/>
    <property type="molecule type" value="Genomic_DNA"/>
</dbReference>
<keyword evidence="2" id="KW-0560">Oxidoreductase</keyword>
<gene>
    <name evidence="5" type="ORF">P170DRAFT_458797</name>
</gene>
<evidence type="ECO:0000256" key="2">
    <source>
        <dbReference type="ARBA" id="ARBA00023002"/>
    </source>
</evidence>
<dbReference type="InterPro" id="IPR050432">
    <property type="entry name" value="FAD-linked_Oxidoreductases_BP"/>
</dbReference>
<dbReference type="GeneID" id="36559519"/>
<evidence type="ECO:0000259" key="4">
    <source>
        <dbReference type="PROSITE" id="PS51387"/>
    </source>
</evidence>
<accession>A0A2I2FXI6</accession>
<evidence type="ECO:0000313" key="6">
    <source>
        <dbReference type="Proteomes" id="UP000234275"/>
    </source>
</evidence>
<dbReference type="OrthoDB" id="9983560at2759"/>
<dbReference type="InterPro" id="IPR006094">
    <property type="entry name" value="Oxid_FAD_bind_N"/>
</dbReference>
<dbReference type="VEuPathDB" id="FungiDB:P170DRAFT_458797"/>
<dbReference type="Pfam" id="PF08031">
    <property type="entry name" value="BBE"/>
    <property type="match status" value="1"/>
</dbReference>
<evidence type="ECO:0000256" key="1">
    <source>
        <dbReference type="ARBA" id="ARBA00005466"/>
    </source>
</evidence>
<dbReference type="Pfam" id="PF01565">
    <property type="entry name" value="FAD_binding_4"/>
    <property type="match status" value="1"/>
</dbReference>
<dbReference type="GO" id="GO:0071949">
    <property type="term" value="F:FAD binding"/>
    <property type="evidence" value="ECO:0007669"/>
    <property type="project" value="InterPro"/>
</dbReference>
<dbReference type="PANTHER" id="PTHR13878:SF91">
    <property type="entry name" value="FAD BINDING DOMAIN PROTEIN (AFU_ORTHOLOGUE AFUA_6G12070)-RELATED"/>
    <property type="match status" value="1"/>
</dbReference>
<dbReference type="AlphaFoldDB" id="A0A2I2FXI6"/>
<dbReference type="SUPFAM" id="SSF56176">
    <property type="entry name" value="FAD-binding/transporter-associated domain-like"/>
    <property type="match status" value="1"/>
</dbReference>
<protein>
    <submittedName>
        <fullName evidence="5">FAD-binding domain-containing protein</fullName>
    </submittedName>
</protein>
<dbReference type="GO" id="GO:0016491">
    <property type="term" value="F:oxidoreductase activity"/>
    <property type="evidence" value="ECO:0007669"/>
    <property type="project" value="UniProtKB-KW"/>
</dbReference>
<dbReference type="STRING" id="1392250.A0A2I2FXI6"/>
<dbReference type="Proteomes" id="UP000234275">
    <property type="component" value="Unassembled WGS sequence"/>
</dbReference>
<feature type="chain" id="PRO_5014154579" evidence="3">
    <location>
        <begin position="19"/>
        <end position="582"/>
    </location>
</feature>